<dbReference type="Pfam" id="PF09917">
    <property type="entry name" value="DUF2147"/>
    <property type="match status" value="1"/>
</dbReference>
<dbReference type="OrthoDB" id="9811671at2"/>
<dbReference type="Gene3D" id="2.40.128.520">
    <property type="match status" value="1"/>
</dbReference>
<protein>
    <submittedName>
        <fullName evidence="1">Imidazoleglycerol-phosphate dehydratase</fullName>
    </submittedName>
</protein>
<proteinExistence type="predicted"/>
<dbReference type="EMBL" id="CP019124">
    <property type="protein sequence ID" value="APX90539.1"/>
    <property type="molecule type" value="Genomic_DNA"/>
</dbReference>
<dbReference type="Proteomes" id="UP000187266">
    <property type="component" value="Chromosome"/>
</dbReference>
<dbReference type="InterPro" id="IPR019223">
    <property type="entry name" value="DUF2147"/>
</dbReference>
<evidence type="ECO:0000313" key="2">
    <source>
        <dbReference type="Proteomes" id="UP000187266"/>
    </source>
</evidence>
<dbReference type="AlphaFoldDB" id="A0A1U7DKX9"/>
<accession>A0A1U7DKX9</accession>
<sequence length="133" mass="14283">MRKVLSLGALAVMFATTTQAAPPSGIYQTERGDTGGFLHVVMGPCAKAPAKACGTIKSAFDKNNKPRGDYEHAGKPIVWDMSENSDGSFSGGKIWAPDRDKTYRSKMSVDGSRLKVSGCIGPICRSQSWQKVK</sequence>
<accession>A0A2M9DC35</accession>
<dbReference type="STRING" id="1267768.BV394_13095"/>
<evidence type="ECO:0000313" key="1">
    <source>
        <dbReference type="EMBL" id="APX90539.1"/>
    </source>
</evidence>
<reference evidence="1 2" key="1">
    <citation type="submission" date="2017-01" db="EMBL/GenBank/DDBJ databases">
        <title>Genomic analysis of Xuhuaishuia manganoxidans DY6-4.</title>
        <authorList>
            <person name="Wang X."/>
        </authorList>
    </citation>
    <scope>NUCLEOTIDE SEQUENCE [LARGE SCALE GENOMIC DNA]</scope>
    <source>
        <strain evidence="1 2">DY6-4</strain>
    </source>
</reference>
<organism evidence="1 2">
    <name type="scientific">Brevirhabdus pacifica</name>
    <dbReference type="NCBI Taxonomy" id="1267768"/>
    <lineage>
        <taxon>Bacteria</taxon>
        <taxon>Pseudomonadati</taxon>
        <taxon>Pseudomonadota</taxon>
        <taxon>Alphaproteobacteria</taxon>
        <taxon>Rhodobacterales</taxon>
        <taxon>Paracoccaceae</taxon>
        <taxon>Brevirhabdus</taxon>
    </lineage>
</organism>
<gene>
    <name evidence="1" type="ORF">BV394_13095</name>
</gene>
<name>A0A1U7DKX9_9RHOB</name>
<keyword evidence="2" id="KW-1185">Reference proteome</keyword>
<dbReference type="PANTHER" id="PTHR36919">
    <property type="entry name" value="BLR1215 PROTEIN"/>
    <property type="match status" value="1"/>
</dbReference>
<dbReference type="PANTHER" id="PTHR36919:SF2">
    <property type="entry name" value="BLL6627 PROTEIN"/>
    <property type="match status" value="1"/>
</dbReference>
<dbReference type="RefSeq" id="WP_076980556.1">
    <property type="nucleotide sequence ID" value="NZ_CP019124.1"/>
</dbReference>